<dbReference type="PANTHER" id="PTHR35530:SF1">
    <property type="entry name" value="2-HYDROXYMUCONATE TAUTOMERASE"/>
    <property type="match status" value="1"/>
</dbReference>
<dbReference type="HOGENOM" id="CLU_148073_5_3_9"/>
<comment type="similarity">
    <text evidence="1">Belongs to the 4-oxalocrotonate tautomerase family.</text>
</comment>
<dbReference type="KEGG" id="tnr:Thena_1282"/>
<keyword evidence="5" id="KW-1185">Reference proteome</keyword>
<reference evidence="4 5" key="1">
    <citation type="submission" date="2011-04" db="EMBL/GenBank/DDBJ databases">
        <title>The complete genome of Thermodesulfobium narugense DSM 14796.</title>
        <authorList>
            <consortium name="US DOE Joint Genome Institute (JGI-PGF)"/>
            <person name="Lucas S."/>
            <person name="Han J."/>
            <person name="Lapidus A."/>
            <person name="Bruce D."/>
            <person name="Goodwin L."/>
            <person name="Pitluck S."/>
            <person name="Peters L."/>
            <person name="Kyrpides N."/>
            <person name="Mavromatis K."/>
            <person name="Pagani I."/>
            <person name="Ivanova N."/>
            <person name="Ovchinnikova G."/>
            <person name="Zhang X."/>
            <person name="Saunders L."/>
            <person name="Detter J.C."/>
            <person name="Tapia R."/>
            <person name="Han C."/>
            <person name="Land M."/>
            <person name="Hauser L."/>
            <person name="Markowitz V."/>
            <person name="Cheng J.-F."/>
            <person name="Hugenholtz P."/>
            <person name="Woyke T."/>
            <person name="Wu D."/>
            <person name="Spring S."/>
            <person name="Schroeder M."/>
            <person name="Brambilla E."/>
            <person name="Klenk H.-P."/>
            <person name="Eisen J.A."/>
        </authorList>
    </citation>
    <scope>NUCLEOTIDE SEQUENCE [LARGE SCALE GENOMIC DNA]</scope>
    <source>
        <strain evidence="4 5">DSM 14796</strain>
    </source>
</reference>
<dbReference type="PANTHER" id="PTHR35530">
    <property type="entry name" value="TAUTOMERASE-RELATED"/>
    <property type="match status" value="1"/>
</dbReference>
<organism evidence="4 5">
    <name type="scientific">Thermodesulfobium narugense DSM 14796</name>
    <dbReference type="NCBI Taxonomy" id="747365"/>
    <lineage>
        <taxon>Bacteria</taxon>
        <taxon>Pseudomonadati</taxon>
        <taxon>Thermodesulfobiota</taxon>
        <taxon>Thermodesulfobiia</taxon>
        <taxon>Thermodesulfobiales</taxon>
        <taxon>Thermodesulfobiaceae</taxon>
        <taxon>Thermodesulfobium</taxon>
    </lineage>
</organism>
<dbReference type="InterPro" id="IPR014347">
    <property type="entry name" value="Tautomerase/MIF_sf"/>
</dbReference>
<dbReference type="Pfam" id="PF01361">
    <property type="entry name" value="Tautomerase"/>
    <property type="match status" value="1"/>
</dbReference>
<evidence type="ECO:0000313" key="4">
    <source>
        <dbReference type="EMBL" id="AEE14899.1"/>
    </source>
</evidence>
<name>M1E964_9BACT</name>
<dbReference type="AlphaFoldDB" id="M1E964"/>
<dbReference type="EMBL" id="CP002690">
    <property type="protein sequence ID" value="AEE14899.1"/>
    <property type="molecule type" value="Genomic_DNA"/>
</dbReference>
<dbReference type="STRING" id="747365.Thena_1282"/>
<gene>
    <name evidence="4" type="ORF">Thena_1282</name>
</gene>
<dbReference type="eggNOG" id="COG1942">
    <property type="taxonomic scope" value="Bacteria"/>
</dbReference>
<evidence type="ECO:0000256" key="2">
    <source>
        <dbReference type="ARBA" id="ARBA00023235"/>
    </source>
</evidence>
<sequence>MPIVTIELLEGRSKEQKKQIAKDITETLIKNANVKPEAITILFHDLKADDIAKGGKLLSEK</sequence>
<keyword evidence="2" id="KW-0413">Isomerase</keyword>
<evidence type="ECO:0000256" key="1">
    <source>
        <dbReference type="ARBA" id="ARBA00006723"/>
    </source>
</evidence>
<feature type="domain" description="4-oxalocrotonate tautomerase-like" evidence="3">
    <location>
        <begin position="2"/>
        <end position="60"/>
    </location>
</feature>
<evidence type="ECO:0000259" key="3">
    <source>
        <dbReference type="Pfam" id="PF01361"/>
    </source>
</evidence>
<evidence type="ECO:0000313" key="5">
    <source>
        <dbReference type="Proteomes" id="UP000011765"/>
    </source>
</evidence>
<proteinExistence type="inferred from homology"/>
<dbReference type="RefSeq" id="WP_013756620.1">
    <property type="nucleotide sequence ID" value="NC_015499.1"/>
</dbReference>
<dbReference type="GO" id="GO:0016853">
    <property type="term" value="F:isomerase activity"/>
    <property type="evidence" value="ECO:0007669"/>
    <property type="project" value="UniProtKB-KW"/>
</dbReference>
<dbReference type="OrthoDB" id="5405937at2"/>
<dbReference type="Gene3D" id="3.30.429.10">
    <property type="entry name" value="Macrophage Migration Inhibitory Factor"/>
    <property type="match status" value="1"/>
</dbReference>
<protein>
    <submittedName>
        <fullName evidence="4">4-oxalocrotonate tautomerase</fullName>
    </submittedName>
</protein>
<dbReference type="SUPFAM" id="SSF55331">
    <property type="entry name" value="Tautomerase/MIF"/>
    <property type="match status" value="1"/>
</dbReference>
<dbReference type="Proteomes" id="UP000011765">
    <property type="component" value="Chromosome"/>
</dbReference>
<accession>M1E964</accession>
<dbReference type="InterPro" id="IPR004370">
    <property type="entry name" value="4-OT-like_dom"/>
</dbReference>
<dbReference type="NCBIfam" id="NF002571">
    <property type="entry name" value="PRK02220.1"/>
    <property type="match status" value="1"/>
</dbReference>